<evidence type="ECO:0000313" key="1">
    <source>
        <dbReference type="EMBL" id="EGH31897.1"/>
    </source>
</evidence>
<sequence length="38" mass="4697">MLFCHLGRLASMKEYITEERILWVYIIIHYDIFRGHDI</sequence>
<accession>F3FNW1</accession>
<name>F3FNW1_PSESX</name>
<dbReference type="HOGENOM" id="CLU_3331862_0_0_6"/>
<comment type="caution">
    <text evidence="1">The sequence shown here is derived from an EMBL/GenBank/DDBJ whole genome shotgun (WGS) entry which is preliminary data.</text>
</comment>
<dbReference type="AlphaFoldDB" id="F3FNW1"/>
<dbReference type="EMBL" id="AEAH01001086">
    <property type="protein sequence ID" value="EGH31897.1"/>
    <property type="molecule type" value="Genomic_DNA"/>
</dbReference>
<organism evidence="1 2">
    <name type="scientific">Pseudomonas syringae pv. japonica str. M301072</name>
    <dbReference type="NCBI Taxonomy" id="629262"/>
    <lineage>
        <taxon>Bacteria</taxon>
        <taxon>Pseudomonadati</taxon>
        <taxon>Pseudomonadota</taxon>
        <taxon>Gammaproteobacteria</taxon>
        <taxon>Pseudomonadales</taxon>
        <taxon>Pseudomonadaceae</taxon>
        <taxon>Pseudomonas</taxon>
        <taxon>Pseudomonas syringae</taxon>
    </lineage>
</organism>
<gene>
    <name evidence="1" type="ORF">PSYJA_24143</name>
</gene>
<dbReference type="Proteomes" id="UP000004471">
    <property type="component" value="Unassembled WGS sequence"/>
</dbReference>
<proteinExistence type="predicted"/>
<reference evidence="1 2" key="1">
    <citation type="journal article" date="2011" name="PLoS Pathog.">
        <title>Dynamic evolution of pathogenicity revealed by sequencing and comparative genomics of 19 Pseudomonas syringae isolates.</title>
        <authorList>
            <person name="Baltrus D.A."/>
            <person name="Nishimura M.T."/>
            <person name="Romanchuk A."/>
            <person name="Chang J.H."/>
            <person name="Mukhtar M.S."/>
            <person name="Cherkis K."/>
            <person name="Roach J."/>
            <person name="Grant S.R."/>
            <person name="Jones C.D."/>
            <person name="Dangl J.L."/>
        </authorList>
    </citation>
    <scope>NUCLEOTIDE SEQUENCE [LARGE SCALE GENOMIC DNA]</scope>
    <source>
        <strain evidence="2">M301072PT</strain>
    </source>
</reference>
<protein>
    <submittedName>
        <fullName evidence="1">Uncharacterized protein</fullName>
    </submittedName>
</protein>
<evidence type="ECO:0000313" key="2">
    <source>
        <dbReference type="Proteomes" id="UP000004471"/>
    </source>
</evidence>